<keyword evidence="3" id="KW-0347">Helicase</keyword>
<keyword evidence="3" id="KW-0067">ATP-binding</keyword>
<organism evidence="3 4">
    <name type="scientific">Ricinus communis</name>
    <name type="common">Castor bean</name>
    <dbReference type="NCBI Taxonomy" id="3988"/>
    <lineage>
        <taxon>Eukaryota</taxon>
        <taxon>Viridiplantae</taxon>
        <taxon>Streptophyta</taxon>
        <taxon>Embryophyta</taxon>
        <taxon>Tracheophyta</taxon>
        <taxon>Spermatophyta</taxon>
        <taxon>Magnoliopsida</taxon>
        <taxon>eudicotyledons</taxon>
        <taxon>Gunneridae</taxon>
        <taxon>Pentapetalae</taxon>
        <taxon>rosids</taxon>
        <taxon>fabids</taxon>
        <taxon>Malpighiales</taxon>
        <taxon>Euphorbiaceae</taxon>
        <taxon>Acalyphoideae</taxon>
        <taxon>Acalypheae</taxon>
        <taxon>Ricinus</taxon>
    </lineage>
</organism>
<dbReference type="InterPro" id="IPR027417">
    <property type="entry name" value="P-loop_NTPase"/>
</dbReference>
<dbReference type="CDD" id="cd18793">
    <property type="entry name" value="SF2_C_SNF"/>
    <property type="match status" value="1"/>
</dbReference>
<dbReference type="eggNOG" id="KOG0385">
    <property type="taxonomic scope" value="Eukaryota"/>
</dbReference>
<gene>
    <name evidence="3" type="ORF">RCOM_2011760</name>
</gene>
<keyword evidence="1" id="KW-0378">Hydrolase</keyword>
<feature type="domain" description="Helicase C-terminal" evidence="2">
    <location>
        <begin position="1"/>
        <end position="143"/>
    </location>
</feature>
<evidence type="ECO:0000313" key="3">
    <source>
        <dbReference type="EMBL" id="EEF24211.1"/>
    </source>
</evidence>
<protein>
    <submittedName>
        <fullName evidence="3">ATP-dependent helicase, putative</fullName>
    </submittedName>
</protein>
<dbReference type="Pfam" id="PF00271">
    <property type="entry name" value="Helicase_C"/>
    <property type="match status" value="1"/>
</dbReference>
<feature type="non-terminal residue" evidence="3">
    <location>
        <position position="319"/>
    </location>
</feature>
<sequence length="319" mass="36591">MRAADGRRRKLIIFTEHRDTLNYLASKIRGLLGSEEAVVQIHGGIKREDRLHVQGLFRNDANTLVLLATDAAGEGVNLQNANLMVNYDLPWNPNRLEQRFGRIHRIGQTEVCHLWNMVAAETREGDVFQRLFAKLEVERDALGGRVFDILGEVFDERSLRDLLIEAIRYGEDPATRARLLKKVDGALDTQHLQEIIRRNALAEEIMDERRLFAVKEEMEKAEARKLQPYFIRSFFVQAFEQYGGELKTREAGRSEIRFVPAAIREHGRMLSQRGARVSDPVLRSYERVCFEKEGVRLADRPEAPMASLLHPGHPLMQAL</sequence>
<accession>B9TIV3</accession>
<dbReference type="InParanoid" id="B9TIV3"/>
<dbReference type="Proteomes" id="UP000008311">
    <property type="component" value="Unassembled WGS sequence"/>
</dbReference>
<dbReference type="SUPFAM" id="SSF52540">
    <property type="entry name" value="P-loop containing nucleoside triphosphate hydrolases"/>
    <property type="match status" value="1"/>
</dbReference>
<dbReference type="SMART" id="SM00490">
    <property type="entry name" value="HELICc"/>
    <property type="match status" value="1"/>
</dbReference>
<proteinExistence type="predicted"/>
<reference evidence="4" key="1">
    <citation type="journal article" date="2010" name="Nat. Biotechnol.">
        <title>Draft genome sequence of the oilseed species Ricinus communis.</title>
        <authorList>
            <person name="Chan A.P."/>
            <person name="Crabtree J."/>
            <person name="Zhao Q."/>
            <person name="Lorenzi H."/>
            <person name="Orvis J."/>
            <person name="Puiu D."/>
            <person name="Melake-Berhan A."/>
            <person name="Jones K.M."/>
            <person name="Redman J."/>
            <person name="Chen G."/>
            <person name="Cahoon E.B."/>
            <person name="Gedil M."/>
            <person name="Stanke M."/>
            <person name="Haas B.J."/>
            <person name="Wortman J.R."/>
            <person name="Fraser-Liggett C.M."/>
            <person name="Ravel J."/>
            <person name="Rabinowicz P.D."/>
        </authorList>
    </citation>
    <scope>NUCLEOTIDE SEQUENCE [LARGE SCALE GENOMIC DNA]</scope>
    <source>
        <strain evidence="4">cv. Hale</strain>
    </source>
</reference>
<dbReference type="Gene3D" id="3.40.50.300">
    <property type="entry name" value="P-loop containing nucleotide triphosphate hydrolases"/>
    <property type="match status" value="1"/>
</dbReference>
<evidence type="ECO:0000256" key="1">
    <source>
        <dbReference type="ARBA" id="ARBA00022801"/>
    </source>
</evidence>
<dbReference type="InterPro" id="IPR001650">
    <property type="entry name" value="Helicase_C-like"/>
</dbReference>
<dbReference type="InterPro" id="IPR049730">
    <property type="entry name" value="SNF2/RAD54-like_C"/>
</dbReference>
<evidence type="ECO:0000313" key="4">
    <source>
        <dbReference type="Proteomes" id="UP000008311"/>
    </source>
</evidence>
<dbReference type="PANTHER" id="PTHR45766:SF6">
    <property type="entry name" value="SWI_SNF-RELATED MATRIX-ASSOCIATED ACTIN-DEPENDENT REGULATOR OF CHROMATIN SUBFAMILY A-LIKE PROTEIN 1"/>
    <property type="match status" value="1"/>
</dbReference>
<dbReference type="PROSITE" id="PS51194">
    <property type="entry name" value="HELICASE_CTER"/>
    <property type="match status" value="1"/>
</dbReference>
<keyword evidence="3" id="KW-0547">Nucleotide-binding</keyword>
<evidence type="ECO:0000259" key="2">
    <source>
        <dbReference type="PROSITE" id="PS51194"/>
    </source>
</evidence>
<dbReference type="GO" id="GO:0016787">
    <property type="term" value="F:hydrolase activity"/>
    <property type="evidence" value="ECO:0007669"/>
    <property type="project" value="UniProtKB-KW"/>
</dbReference>
<dbReference type="PANTHER" id="PTHR45766">
    <property type="entry name" value="DNA ANNEALING HELICASE AND ENDONUCLEASE ZRANB3 FAMILY MEMBER"/>
    <property type="match status" value="1"/>
</dbReference>
<dbReference type="AlphaFoldDB" id="B9TIV3"/>
<dbReference type="EMBL" id="EQ983026">
    <property type="protein sequence ID" value="EEF24211.1"/>
    <property type="molecule type" value="Genomic_DNA"/>
</dbReference>
<keyword evidence="4" id="KW-1185">Reference proteome</keyword>
<dbReference type="STRING" id="3988.B9TIV3"/>
<dbReference type="GO" id="GO:0004386">
    <property type="term" value="F:helicase activity"/>
    <property type="evidence" value="ECO:0007669"/>
    <property type="project" value="UniProtKB-KW"/>
</dbReference>
<name>B9TIV3_RICCO</name>